<dbReference type="PRINTS" id="PR01210">
    <property type="entry name" value="GGTRANSPTASE"/>
</dbReference>
<keyword evidence="6 11" id="KW-0865">Zymogen</keyword>
<dbReference type="GO" id="GO:0006750">
    <property type="term" value="P:glutathione biosynthetic process"/>
    <property type="evidence" value="ECO:0007669"/>
    <property type="project" value="UniProtKB-KW"/>
</dbReference>
<dbReference type="EC" id="2.3.2.2" evidence="11"/>
<feature type="active site" description="Nucleophile" evidence="9">
    <location>
        <position position="395"/>
    </location>
</feature>
<dbReference type="Gene3D" id="1.10.246.130">
    <property type="match status" value="1"/>
</dbReference>
<proteinExistence type="inferred from homology"/>
<comment type="catalytic activity">
    <reaction evidence="1 11">
        <text>an S-substituted glutathione + H2O = an S-substituted L-cysteinylglycine + L-glutamate</text>
        <dbReference type="Rhea" id="RHEA:59468"/>
        <dbReference type="ChEBI" id="CHEBI:15377"/>
        <dbReference type="ChEBI" id="CHEBI:29985"/>
        <dbReference type="ChEBI" id="CHEBI:90779"/>
        <dbReference type="ChEBI" id="CHEBI:143103"/>
        <dbReference type="EC" id="3.4.19.13"/>
    </reaction>
</comment>
<feature type="binding site" evidence="10">
    <location>
        <position position="482"/>
    </location>
    <ligand>
        <name>L-glutamate</name>
        <dbReference type="ChEBI" id="CHEBI:29985"/>
    </ligand>
</feature>
<evidence type="ECO:0000256" key="7">
    <source>
        <dbReference type="ARBA" id="ARBA00023315"/>
    </source>
</evidence>
<evidence type="ECO:0000256" key="9">
    <source>
        <dbReference type="PIRSR" id="PIRSR600101-1"/>
    </source>
</evidence>
<feature type="signal peptide" evidence="12">
    <location>
        <begin position="1"/>
        <end position="27"/>
    </location>
</feature>
<evidence type="ECO:0000313" key="13">
    <source>
        <dbReference type="EMBL" id="OYQ32275.1"/>
    </source>
</evidence>
<evidence type="ECO:0000256" key="3">
    <source>
        <dbReference type="ARBA" id="ARBA00009381"/>
    </source>
</evidence>
<dbReference type="UniPathway" id="UPA00204"/>
<keyword evidence="7 11" id="KW-0012">Acyltransferase</keyword>
<evidence type="ECO:0000256" key="1">
    <source>
        <dbReference type="ARBA" id="ARBA00001049"/>
    </source>
</evidence>
<dbReference type="GO" id="GO:0036374">
    <property type="term" value="F:glutathione hydrolase activity"/>
    <property type="evidence" value="ECO:0007669"/>
    <property type="project" value="UniProtKB-UniRule"/>
</dbReference>
<dbReference type="InterPro" id="IPR043138">
    <property type="entry name" value="GGT_lsub"/>
</dbReference>
<keyword evidence="14" id="KW-1185">Reference proteome</keyword>
<dbReference type="PANTHER" id="PTHR43199">
    <property type="entry name" value="GLUTATHIONE HYDROLASE"/>
    <property type="match status" value="1"/>
</dbReference>
<comment type="catalytic activity">
    <reaction evidence="2 11">
        <text>glutathione + H2O = L-cysteinylglycine + L-glutamate</text>
        <dbReference type="Rhea" id="RHEA:28807"/>
        <dbReference type="ChEBI" id="CHEBI:15377"/>
        <dbReference type="ChEBI" id="CHEBI:29985"/>
        <dbReference type="ChEBI" id="CHEBI:57925"/>
        <dbReference type="ChEBI" id="CHEBI:61694"/>
        <dbReference type="EC" id="3.4.19.13"/>
    </reaction>
</comment>
<protein>
    <recommendedName>
        <fullName evidence="11">Glutathione hydrolase proenzyme</fullName>
        <ecNumber evidence="11">2.3.2.2</ecNumber>
        <ecNumber evidence="11">3.4.19.13</ecNumber>
    </recommendedName>
    <component>
        <recommendedName>
            <fullName evidence="11">Glutathione hydrolase large chain</fullName>
        </recommendedName>
    </component>
    <component>
        <recommendedName>
            <fullName evidence="11">Glutathione hydrolase small chain</fullName>
        </recommendedName>
    </component>
</protein>
<feature type="chain" id="PRO_5012965488" description="Glutathione hydrolase proenzyme" evidence="12">
    <location>
        <begin position="28"/>
        <end position="575"/>
    </location>
</feature>
<dbReference type="Gene3D" id="3.60.20.40">
    <property type="match status" value="1"/>
</dbReference>
<dbReference type="RefSeq" id="WP_094457317.1">
    <property type="nucleotide sequence ID" value="NZ_NOXU01000031.1"/>
</dbReference>
<dbReference type="GO" id="GO:0103068">
    <property type="term" value="F:leukotriene C4 gamma-glutamyl transferase activity"/>
    <property type="evidence" value="ECO:0007669"/>
    <property type="project" value="UniProtKB-EC"/>
</dbReference>
<keyword evidence="4 11" id="KW-0808">Transferase</keyword>
<dbReference type="InterPro" id="IPR043137">
    <property type="entry name" value="GGT_ssub_C"/>
</dbReference>
<evidence type="ECO:0000256" key="5">
    <source>
        <dbReference type="ARBA" id="ARBA00022801"/>
    </source>
</evidence>
<sequence>MTRPRSLALWLCLATALCAIPAMGAWAQKESATVTALPMGKAMVSSADPRATDAGREILRQGGSAADAAAALMLALTVVEPESSGIGGGGFMLYHPAGSKDTFSYDGREEAPSAAKPDRFMQNGQEMDYELARAGGLSVGVPGNIRLIELAHARHGKLPWKALFQPAIKLARDGFVVTPRMVKMLEEQKPLLSASKEAQEIYYQADGTPKPAGSVIKNPKLAELLTLVAEKGADAFYTGPAAERLRAAVGNAPRNPSIITAQDMADYRAVPRPPVCGTYRVYTVCGMGPPSSGGIAVLTILKQMEGFDIPALGPNSLEAWHIIGESMRLAYADRAKWLGDPDHVKVPVEGLTDPAYIKERARLIDPTKAMPTAPAGHPKDAPRVSDIADNEVAGTTHFSVADEWGNVAAMTSTIEDIYGSGILVDGYVLNNELTDFNFIPDVDGVPTANRVEPGKRPRSSMSPTIVYDQNGQAVLAIGAAGGPTIIAQVAKAIIGVLDWKLDVQSALALPTFMGSGNEIRIEAGTHVGAMADKLRAMGHTVTVDDFGGKLNGIDKMTGQWRGGADPRSNGTAGAP</sequence>
<feature type="binding site" evidence="10">
    <location>
        <position position="435"/>
    </location>
    <ligand>
        <name>L-glutamate</name>
        <dbReference type="ChEBI" id="CHEBI:29985"/>
    </ligand>
</feature>
<dbReference type="InterPro" id="IPR029055">
    <property type="entry name" value="Ntn_hydrolases_N"/>
</dbReference>
<dbReference type="InterPro" id="IPR051792">
    <property type="entry name" value="GGT_bact"/>
</dbReference>
<comment type="similarity">
    <text evidence="3 11">Belongs to the gamma-glutamyltransferase family.</text>
</comment>
<gene>
    <name evidence="13" type="primary">ggt</name>
    <name evidence="13" type="ORF">CHU95_15805</name>
</gene>
<comment type="pathway">
    <text evidence="11">Sulfur metabolism; glutathione metabolism.</text>
</comment>
<dbReference type="Proteomes" id="UP000216998">
    <property type="component" value="Unassembled WGS sequence"/>
</dbReference>
<evidence type="ECO:0000256" key="11">
    <source>
        <dbReference type="RuleBase" id="RU368036"/>
    </source>
</evidence>
<dbReference type="Pfam" id="PF01019">
    <property type="entry name" value="G_glu_transpept"/>
    <property type="match status" value="1"/>
</dbReference>
<evidence type="ECO:0000256" key="8">
    <source>
        <dbReference type="ARBA" id="ARBA00047417"/>
    </source>
</evidence>
<dbReference type="SUPFAM" id="SSF56235">
    <property type="entry name" value="N-terminal nucleophile aminohydrolases (Ntn hydrolases)"/>
    <property type="match status" value="1"/>
</dbReference>
<evidence type="ECO:0000256" key="4">
    <source>
        <dbReference type="ARBA" id="ARBA00022679"/>
    </source>
</evidence>
<dbReference type="OrthoDB" id="9781342at2"/>
<dbReference type="PANTHER" id="PTHR43199:SF1">
    <property type="entry name" value="GLUTATHIONE HYDROLASE PROENZYME"/>
    <property type="match status" value="1"/>
</dbReference>
<evidence type="ECO:0000256" key="10">
    <source>
        <dbReference type="PIRSR" id="PIRSR600101-2"/>
    </source>
</evidence>
<dbReference type="GO" id="GO:0006751">
    <property type="term" value="P:glutathione catabolic process"/>
    <property type="evidence" value="ECO:0007669"/>
    <property type="project" value="UniProtKB-UniRule"/>
</dbReference>
<evidence type="ECO:0000256" key="12">
    <source>
        <dbReference type="SAM" id="SignalP"/>
    </source>
</evidence>
<evidence type="ECO:0000256" key="6">
    <source>
        <dbReference type="ARBA" id="ARBA00023145"/>
    </source>
</evidence>
<comment type="PTM">
    <text evidence="11">Cleaved by autocatalysis into a large and a small subunit.</text>
</comment>
<name>A0A255YUE4_9PROT</name>
<evidence type="ECO:0000313" key="14">
    <source>
        <dbReference type="Proteomes" id="UP000216998"/>
    </source>
</evidence>
<evidence type="ECO:0000256" key="2">
    <source>
        <dbReference type="ARBA" id="ARBA00001089"/>
    </source>
</evidence>
<keyword evidence="12" id="KW-0732">Signal</keyword>
<keyword evidence="5 11" id="KW-0378">Hydrolase</keyword>
<keyword evidence="11" id="KW-0317">Glutathione biosynthesis</keyword>
<dbReference type="NCBIfam" id="TIGR00066">
    <property type="entry name" value="g_glut_trans"/>
    <property type="match status" value="1"/>
</dbReference>
<dbReference type="InterPro" id="IPR000101">
    <property type="entry name" value="GGT_peptidase"/>
</dbReference>
<accession>A0A255YUE4</accession>
<dbReference type="AlphaFoldDB" id="A0A255YUE4"/>
<feature type="binding site" evidence="10">
    <location>
        <position position="108"/>
    </location>
    <ligand>
        <name>L-glutamate</name>
        <dbReference type="ChEBI" id="CHEBI:29985"/>
    </ligand>
</feature>
<organism evidence="13 14">
    <name type="scientific">Niveispirillum lacus</name>
    <dbReference type="NCBI Taxonomy" id="1981099"/>
    <lineage>
        <taxon>Bacteria</taxon>
        <taxon>Pseudomonadati</taxon>
        <taxon>Pseudomonadota</taxon>
        <taxon>Alphaproteobacteria</taxon>
        <taxon>Rhodospirillales</taxon>
        <taxon>Azospirillaceae</taxon>
        <taxon>Niveispirillum</taxon>
    </lineage>
</organism>
<reference evidence="13 14" key="1">
    <citation type="submission" date="2017-07" db="EMBL/GenBank/DDBJ databases">
        <title>Niveispirillum cyanobacteriorum sp. nov., isolated from cyanobacterial aggregates in a eutrophic lake.</title>
        <authorList>
            <person name="Cai H."/>
        </authorList>
    </citation>
    <scope>NUCLEOTIDE SEQUENCE [LARGE SCALE GENOMIC DNA]</scope>
    <source>
        <strain evidence="14">TH1-14</strain>
    </source>
</reference>
<feature type="binding site" evidence="10">
    <location>
        <begin position="459"/>
        <end position="460"/>
    </location>
    <ligand>
        <name>L-glutamate</name>
        <dbReference type="ChEBI" id="CHEBI:29985"/>
    </ligand>
</feature>
<dbReference type="EMBL" id="NOXU01000031">
    <property type="protein sequence ID" value="OYQ32275.1"/>
    <property type="molecule type" value="Genomic_DNA"/>
</dbReference>
<comment type="subunit">
    <text evidence="11">This enzyme consists of two polypeptide chains, which are synthesized in precursor form from a single polypeptide.</text>
</comment>
<comment type="catalytic activity">
    <reaction evidence="8 11">
        <text>an N-terminal (5-L-glutamyl)-[peptide] + an alpha-amino acid = 5-L-glutamyl amino acid + an N-terminal L-alpha-aminoacyl-[peptide]</text>
        <dbReference type="Rhea" id="RHEA:23904"/>
        <dbReference type="Rhea" id="RHEA-COMP:9780"/>
        <dbReference type="Rhea" id="RHEA-COMP:9795"/>
        <dbReference type="ChEBI" id="CHEBI:77644"/>
        <dbReference type="ChEBI" id="CHEBI:78597"/>
        <dbReference type="ChEBI" id="CHEBI:78599"/>
        <dbReference type="ChEBI" id="CHEBI:78608"/>
        <dbReference type="EC" id="2.3.2.2"/>
    </reaction>
</comment>
<dbReference type="EC" id="3.4.19.13" evidence="11"/>
<comment type="caution">
    <text evidence="13">The sequence shown here is derived from an EMBL/GenBank/DDBJ whole genome shotgun (WGS) entry which is preliminary data.</text>
</comment>